<dbReference type="AlphaFoldDB" id="A0A8S1KS46"/>
<keyword evidence="2" id="KW-1185">Reference proteome</keyword>
<proteinExistence type="predicted"/>
<dbReference type="EMBL" id="CAJJDM010000019">
    <property type="protein sequence ID" value="CAD8053814.1"/>
    <property type="molecule type" value="Genomic_DNA"/>
</dbReference>
<dbReference type="Proteomes" id="UP000688137">
    <property type="component" value="Unassembled WGS sequence"/>
</dbReference>
<accession>A0A8S1KS46</accession>
<comment type="caution">
    <text evidence="1">The sequence shown here is derived from an EMBL/GenBank/DDBJ whole genome shotgun (WGS) entry which is preliminary data.</text>
</comment>
<reference evidence="1" key="1">
    <citation type="submission" date="2021-01" db="EMBL/GenBank/DDBJ databases">
        <authorList>
            <consortium name="Genoscope - CEA"/>
            <person name="William W."/>
        </authorList>
    </citation>
    <scope>NUCLEOTIDE SEQUENCE</scope>
</reference>
<dbReference type="OMA" id="CLSHHQI"/>
<protein>
    <submittedName>
        <fullName evidence="1">Uncharacterized protein</fullName>
    </submittedName>
</protein>
<evidence type="ECO:0000313" key="2">
    <source>
        <dbReference type="Proteomes" id="UP000688137"/>
    </source>
</evidence>
<organism evidence="1 2">
    <name type="scientific">Paramecium primaurelia</name>
    <dbReference type="NCBI Taxonomy" id="5886"/>
    <lineage>
        <taxon>Eukaryota</taxon>
        <taxon>Sar</taxon>
        <taxon>Alveolata</taxon>
        <taxon>Ciliophora</taxon>
        <taxon>Intramacronucleata</taxon>
        <taxon>Oligohymenophorea</taxon>
        <taxon>Peniculida</taxon>
        <taxon>Parameciidae</taxon>
        <taxon>Paramecium</taxon>
    </lineage>
</organism>
<sequence>MYYQENYRKARQFLHQRQKLIDFQPCKLNQPQITTIRQILEVIRSKERSNSQFKYIKTTEQEKQDDYQKPQILISSNLEPKDHNQSLASKLLRLNKITRNKTQVTPISYNFIDRIIEPLKKKTEIQSEQNSPSRIRKIIPCIEYQLPTQLIFQDNQKQVNNIIERKFCIQKSRPKEIINLQQPQNKSIQNCLSHHQIINKEKASPTLRRLNKTSYQCEQVKFINSIQNQKIEKQIQQIRKVSGWTIQSQESVQTLL</sequence>
<name>A0A8S1KS46_PARPR</name>
<evidence type="ECO:0000313" key="1">
    <source>
        <dbReference type="EMBL" id="CAD8053814.1"/>
    </source>
</evidence>
<gene>
    <name evidence="1" type="ORF">PPRIM_AZ9-3.1.T0210091</name>
</gene>